<proteinExistence type="predicted"/>
<dbReference type="SUPFAM" id="SSF81606">
    <property type="entry name" value="PP2C-like"/>
    <property type="match status" value="1"/>
</dbReference>
<dbReference type="CDD" id="cd00143">
    <property type="entry name" value="PP2Cc"/>
    <property type="match status" value="1"/>
</dbReference>
<dbReference type="EMBL" id="CAJVPG010000001">
    <property type="protein sequence ID" value="CAG8219022.1"/>
    <property type="molecule type" value="Genomic_DNA"/>
</dbReference>
<dbReference type="PROSITE" id="PS51746">
    <property type="entry name" value="PPM_2"/>
    <property type="match status" value="1"/>
</dbReference>
<comment type="caution">
    <text evidence="2">The sequence shown here is derived from an EMBL/GenBank/DDBJ whole genome shotgun (WGS) entry which is preliminary data.</text>
</comment>
<protein>
    <recommendedName>
        <fullName evidence="1">PPM-type phosphatase domain-containing protein</fullName>
    </recommendedName>
</protein>
<dbReference type="Pfam" id="PF00481">
    <property type="entry name" value="PP2C"/>
    <property type="match status" value="1"/>
</dbReference>
<evidence type="ECO:0000313" key="3">
    <source>
        <dbReference type="Proteomes" id="UP001152649"/>
    </source>
</evidence>
<dbReference type="InterPro" id="IPR036457">
    <property type="entry name" value="PPM-type-like_dom_sf"/>
</dbReference>
<dbReference type="OrthoDB" id="420076at2759"/>
<evidence type="ECO:0000313" key="2">
    <source>
        <dbReference type="EMBL" id="CAG8219022.1"/>
    </source>
</evidence>
<keyword evidence="3" id="KW-1185">Reference proteome</keyword>
<sequence>MSLGAARTRLRVTTTPSLRTRAKNSYSTKGSDPGLGLFSNLTRYIMVAGAVGTPGLWWLVNTRDDATRDDAPHFENPPAEHWSVEPGPSKDQVTRIISQEAYSYAVRNVAGVSRYDGAQLASNSPCEDQFIHGKLPSPWRGGSQWMAWGVFDGHSGMQTSELLKKQLLPFVRYSLSQLKPTSTENLVPEELVQRAIIKGFMNLDDSIVKTALGTSQSEESLQQKVKKLTPAYSGSCALLSMYDSSTGRLHVACTGDSRAVLGQQRPDGRWEAMPLTVDQTGKNKEEIARLRKEHPGEEDMVKNGRVLGIAVSRAFGGAQWKWPIEFQKDVQRKFYGPPPLVPTYDIRTPPYLTAEPVVTSIKIDPGKPSFLIMATDGLWDMLSSQQAVDLTGKWLESEATEERNSKVQPTYEPFDFGQFWRGVSWKFVEGRTTVQDDNVAVHLVRNSLGGNHHELISGRLAFSYPSSRRLRDDTTVQVVFFNVPDLEK</sequence>
<name>A0A9W4N1C9_9EURO</name>
<dbReference type="Gene3D" id="3.60.40.10">
    <property type="entry name" value="PPM-type phosphatase domain"/>
    <property type="match status" value="1"/>
</dbReference>
<accession>A0A9W4N1C9</accession>
<dbReference type="InterPro" id="IPR001932">
    <property type="entry name" value="PPM-type_phosphatase-like_dom"/>
</dbReference>
<dbReference type="Proteomes" id="UP001152649">
    <property type="component" value="Unassembled WGS sequence"/>
</dbReference>
<dbReference type="SMART" id="SM00332">
    <property type="entry name" value="PP2Cc"/>
    <property type="match status" value="1"/>
</dbReference>
<dbReference type="GO" id="GO:0004741">
    <property type="term" value="F:[pyruvate dehydrogenase (acetyl-transferring)]-phosphatase activity"/>
    <property type="evidence" value="ECO:0007669"/>
    <property type="project" value="TreeGrafter"/>
</dbReference>
<dbReference type="AlphaFoldDB" id="A0A9W4N1C9"/>
<dbReference type="PANTHER" id="PTHR13832:SF792">
    <property type="entry name" value="GM14286P"/>
    <property type="match status" value="1"/>
</dbReference>
<organism evidence="2 3">
    <name type="scientific">Penicillium salamii</name>
    <dbReference type="NCBI Taxonomy" id="1612424"/>
    <lineage>
        <taxon>Eukaryota</taxon>
        <taxon>Fungi</taxon>
        <taxon>Dikarya</taxon>
        <taxon>Ascomycota</taxon>
        <taxon>Pezizomycotina</taxon>
        <taxon>Eurotiomycetes</taxon>
        <taxon>Eurotiomycetidae</taxon>
        <taxon>Eurotiales</taxon>
        <taxon>Aspergillaceae</taxon>
        <taxon>Penicillium</taxon>
    </lineage>
</organism>
<reference evidence="2" key="1">
    <citation type="submission" date="2021-07" db="EMBL/GenBank/DDBJ databases">
        <authorList>
            <person name="Branca A.L. A."/>
        </authorList>
    </citation>
    <scope>NUCLEOTIDE SEQUENCE</scope>
</reference>
<dbReference type="PANTHER" id="PTHR13832">
    <property type="entry name" value="PROTEIN PHOSPHATASE 2C"/>
    <property type="match status" value="1"/>
</dbReference>
<evidence type="ECO:0000259" key="1">
    <source>
        <dbReference type="PROSITE" id="PS51746"/>
    </source>
</evidence>
<gene>
    <name evidence="2" type="ORF">PSALAMII_LOCUS5</name>
</gene>
<feature type="domain" description="PPM-type phosphatase" evidence="1">
    <location>
        <begin position="112"/>
        <end position="481"/>
    </location>
</feature>
<dbReference type="GO" id="GO:0005739">
    <property type="term" value="C:mitochondrion"/>
    <property type="evidence" value="ECO:0007669"/>
    <property type="project" value="TreeGrafter"/>
</dbReference>
<dbReference type="InterPro" id="IPR015655">
    <property type="entry name" value="PP2C"/>
</dbReference>